<dbReference type="PANTHER" id="PTHR10381">
    <property type="entry name" value="ATP-DEPENDENT CLP PROTEASE PROTEOLYTIC SUBUNIT"/>
    <property type="match status" value="1"/>
</dbReference>
<dbReference type="InterPro" id="IPR029045">
    <property type="entry name" value="ClpP/crotonase-like_dom_sf"/>
</dbReference>
<keyword evidence="3 8" id="KW-0645">Protease</keyword>
<sequence length="340" mass="36251">MRHWYTMKAEEKTGEILIYGEIGASWWDDDTVSAKQFDADLKALGDITQLNLRINSPGGDAFDGIAIHNTLKNHPATVTATVDGIAASAASVVLMAADKIVMPANAFLLIHGASGFSMGNADDMRALADDLDRLDTSITATYAARSGQKEAKIAAIMKEDRLMDAAEAIELGLADEQAGAVKLAANYSMRLLPRKAADRIKAVMSSEAAPPQPKEGDGAGDDTSPAPPPPPPQDPPAPEPPTNVVELRAKAKTEGADEHARYVNEVLDLCNMAALPTMARSLIAEKKPIAEVRKALLAERARIEAQAPVIPHRPAPLGVPAPRKWDIIIDKLNARISGKK</sequence>
<evidence type="ECO:0000313" key="8">
    <source>
        <dbReference type="EMBL" id="NVI44939.1"/>
    </source>
</evidence>
<evidence type="ECO:0000256" key="6">
    <source>
        <dbReference type="RuleBase" id="RU003567"/>
    </source>
</evidence>
<comment type="caution">
    <text evidence="8">The sequence shown here is derived from an EMBL/GenBank/DDBJ whole genome shotgun (WGS) entry which is preliminary data.</text>
</comment>
<evidence type="ECO:0000256" key="3">
    <source>
        <dbReference type="ARBA" id="ARBA00022670"/>
    </source>
</evidence>
<dbReference type="GO" id="GO:0004176">
    <property type="term" value="F:ATP-dependent peptidase activity"/>
    <property type="evidence" value="ECO:0007669"/>
    <property type="project" value="InterPro"/>
</dbReference>
<evidence type="ECO:0000256" key="1">
    <source>
        <dbReference type="ARBA" id="ARBA00007039"/>
    </source>
</evidence>
<protein>
    <recommendedName>
        <fullName evidence="6">ATP-dependent Clp protease proteolytic subunit</fullName>
    </recommendedName>
</protein>
<dbReference type="CDD" id="cd07016">
    <property type="entry name" value="S14_ClpP_1"/>
    <property type="match status" value="1"/>
</dbReference>
<organism evidence="8">
    <name type="scientific">Bradyrhizobium septentrionale</name>
    <dbReference type="NCBI Taxonomy" id="1404411"/>
    <lineage>
        <taxon>Bacteria</taxon>
        <taxon>Pseudomonadati</taxon>
        <taxon>Pseudomonadota</taxon>
        <taxon>Alphaproteobacteria</taxon>
        <taxon>Hyphomicrobiales</taxon>
        <taxon>Nitrobacteraceae</taxon>
        <taxon>Bradyrhizobium</taxon>
    </lineage>
</organism>
<evidence type="ECO:0000256" key="5">
    <source>
        <dbReference type="ARBA" id="ARBA00022825"/>
    </source>
</evidence>
<evidence type="ECO:0000256" key="7">
    <source>
        <dbReference type="SAM" id="MobiDB-lite"/>
    </source>
</evidence>
<dbReference type="Gene3D" id="3.90.226.10">
    <property type="entry name" value="2-enoyl-CoA Hydratase, Chain A, domain 1"/>
    <property type="match status" value="1"/>
</dbReference>
<dbReference type="GO" id="GO:0009368">
    <property type="term" value="C:endopeptidase Clp complex"/>
    <property type="evidence" value="ECO:0007669"/>
    <property type="project" value="TreeGrafter"/>
</dbReference>
<dbReference type="EMBL" id="JAAOLE020000001">
    <property type="protein sequence ID" value="NVI44939.1"/>
    <property type="molecule type" value="Genomic_DNA"/>
</dbReference>
<feature type="compositionally biased region" description="Pro residues" evidence="7">
    <location>
        <begin position="225"/>
        <end position="241"/>
    </location>
</feature>
<keyword evidence="4" id="KW-0378">Hydrolase</keyword>
<dbReference type="PANTHER" id="PTHR10381:SF70">
    <property type="entry name" value="ATP-DEPENDENT CLP PROTEASE PROTEOLYTIC SUBUNIT"/>
    <property type="match status" value="1"/>
</dbReference>
<dbReference type="GO" id="GO:0006515">
    <property type="term" value="P:protein quality control for misfolded or incompletely synthesized proteins"/>
    <property type="evidence" value="ECO:0007669"/>
    <property type="project" value="TreeGrafter"/>
</dbReference>
<dbReference type="AlphaFoldDB" id="A0A974A261"/>
<dbReference type="PRINTS" id="PR00127">
    <property type="entry name" value="CLPPROTEASEP"/>
</dbReference>
<feature type="region of interest" description="Disordered" evidence="7">
    <location>
        <begin position="202"/>
        <end position="243"/>
    </location>
</feature>
<dbReference type="InterPro" id="IPR023562">
    <property type="entry name" value="ClpP/TepA"/>
</dbReference>
<dbReference type="RefSeq" id="WP_166204363.1">
    <property type="nucleotide sequence ID" value="NZ_CP088285.1"/>
</dbReference>
<evidence type="ECO:0000256" key="2">
    <source>
        <dbReference type="ARBA" id="ARBA00022490"/>
    </source>
</evidence>
<keyword evidence="2" id="KW-0963">Cytoplasm</keyword>
<dbReference type="InterPro" id="IPR001907">
    <property type="entry name" value="ClpP"/>
</dbReference>
<dbReference type="GO" id="GO:0004252">
    <property type="term" value="F:serine-type endopeptidase activity"/>
    <property type="evidence" value="ECO:0007669"/>
    <property type="project" value="InterPro"/>
</dbReference>
<gene>
    <name evidence="8" type="ORF">HAP48_018680</name>
</gene>
<proteinExistence type="inferred from homology"/>
<keyword evidence="5" id="KW-0720">Serine protease</keyword>
<dbReference type="Pfam" id="PF00574">
    <property type="entry name" value="CLP_protease"/>
    <property type="match status" value="1"/>
</dbReference>
<comment type="similarity">
    <text evidence="1 6">Belongs to the peptidase S14 family.</text>
</comment>
<name>A0A974A261_9BRAD</name>
<evidence type="ECO:0000256" key="4">
    <source>
        <dbReference type="ARBA" id="ARBA00022801"/>
    </source>
</evidence>
<dbReference type="NCBIfam" id="NF045542">
    <property type="entry name" value="Clp_rel_HeadMat"/>
    <property type="match status" value="1"/>
</dbReference>
<dbReference type="SUPFAM" id="SSF52096">
    <property type="entry name" value="ClpP/crotonase"/>
    <property type="match status" value="1"/>
</dbReference>
<reference evidence="8" key="1">
    <citation type="submission" date="2020-06" db="EMBL/GenBank/DDBJ databases">
        <title>Whole Genome Sequence of Bradyrhizobium sp. Strain 1S1.</title>
        <authorList>
            <person name="Bromfield E.S.P."/>
            <person name="Cloutier S."/>
        </authorList>
    </citation>
    <scope>NUCLEOTIDE SEQUENCE [LARGE SCALE GENOMIC DNA]</scope>
    <source>
        <strain evidence="8">1S1</strain>
    </source>
</reference>
<dbReference type="GO" id="GO:0051117">
    <property type="term" value="F:ATPase binding"/>
    <property type="evidence" value="ECO:0007669"/>
    <property type="project" value="TreeGrafter"/>
</dbReference>
<accession>A0A974A261</accession>